<dbReference type="Gene3D" id="3.40.50.12780">
    <property type="entry name" value="N-terminal domain of ligase-like"/>
    <property type="match status" value="1"/>
</dbReference>
<dbReference type="InterPro" id="IPR020845">
    <property type="entry name" value="AMP-binding_CS"/>
</dbReference>
<keyword evidence="9" id="KW-1185">Reference proteome</keyword>
<evidence type="ECO:0000256" key="4">
    <source>
        <dbReference type="ARBA" id="ARBA00066616"/>
    </source>
</evidence>
<dbReference type="InterPro" id="IPR000873">
    <property type="entry name" value="AMP-dep_synth/lig_dom"/>
</dbReference>
<evidence type="ECO:0000256" key="2">
    <source>
        <dbReference type="ARBA" id="ARBA00022598"/>
    </source>
</evidence>
<dbReference type="InterPro" id="IPR042099">
    <property type="entry name" value="ANL_N_sf"/>
</dbReference>
<dbReference type="PANTHER" id="PTHR43201:SF5">
    <property type="entry name" value="MEDIUM-CHAIN ACYL-COA LIGASE ACSF2, MITOCHONDRIAL"/>
    <property type="match status" value="1"/>
</dbReference>
<evidence type="ECO:0000259" key="7">
    <source>
        <dbReference type="Pfam" id="PF13193"/>
    </source>
</evidence>
<reference evidence="8 9" key="1">
    <citation type="submission" date="2014-03" db="EMBL/GenBank/DDBJ databases">
        <title>Bradyrhizobium valentinum sp. nov., isolated from effective nodules of Lupinus mariae-josephae, a lupine endemic of basic-lime soils in Eastern Spain.</title>
        <authorList>
            <person name="Duran D."/>
            <person name="Rey L."/>
            <person name="Navarro A."/>
            <person name="Busquets A."/>
            <person name="Imperial J."/>
            <person name="Ruiz-Argueso T."/>
        </authorList>
    </citation>
    <scope>NUCLEOTIDE SEQUENCE [LARGE SCALE GENOMIC DNA]</scope>
    <source>
        <strain evidence="8 9">LmjM3</strain>
    </source>
</reference>
<comment type="caution">
    <text evidence="8">The sequence shown here is derived from an EMBL/GenBank/DDBJ whole genome shotgun (WGS) entry which is preliminary data.</text>
</comment>
<dbReference type="Pfam" id="PF13193">
    <property type="entry name" value="AMP-binding_C"/>
    <property type="match status" value="1"/>
</dbReference>
<dbReference type="GO" id="GO:0031956">
    <property type="term" value="F:medium-chain fatty acid-CoA ligase activity"/>
    <property type="evidence" value="ECO:0007669"/>
    <property type="project" value="TreeGrafter"/>
</dbReference>
<sequence>MTSFISGERQISYPEIHARIARAATGFKMLGISGGTPVGMMLRNDFAFFEVSGAAAALGSPVVPINWHLKAEEVAYILADSGAKILVCHADLLPQIRGGLPADVRLLVVTTPPEIAATFNVAPSLTQVPDGMTDWDRWRDTHAESKQPPIGSAPMFYTSGTTGLPKGVRRKPMTPDQAAASAKVGGIAYGVKPNEDQVILMNGPMYHSAPNSYGMLAFRSACKIVLEPRFDPEDMLQLIERHRVTHMHMVPTMFVRLLRLPDDVKQRYDLSSLRFIVHGAAPCPPQVKRAMIEWWGPVINEYFGSTETGIPVWHSAEEALAKPGTVGRAIEGGIVKIFRPDGSLCGAGEPGEIFMRQVSVPDFDYHGKAEARAEAGRDGLVSVGDVGYLDQDGYLFLCDRKRDMVISGGVNIYPAEIENALIGMDGVRDCAVFGVPDDEFGERLFACIELEANASLSPAAVQEFLRGRLANFKVPKDIQFMDAMPREATGKIFKRKLRDLHAEGRLRAIG</sequence>
<dbReference type="GO" id="GO:0006631">
    <property type="term" value="P:fatty acid metabolic process"/>
    <property type="evidence" value="ECO:0007669"/>
    <property type="project" value="TreeGrafter"/>
</dbReference>
<dbReference type="OrthoDB" id="9803968at2"/>
<feature type="domain" description="AMP-dependent synthetase/ligase" evidence="6">
    <location>
        <begin position="4"/>
        <end position="359"/>
    </location>
</feature>
<proteinExistence type="inferred from homology"/>
<keyword evidence="2 8" id="KW-0436">Ligase</keyword>
<evidence type="ECO:0000313" key="9">
    <source>
        <dbReference type="Proteomes" id="UP000051913"/>
    </source>
</evidence>
<evidence type="ECO:0000256" key="5">
    <source>
        <dbReference type="ARBA" id="ARBA00067668"/>
    </source>
</evidence>
<evidence type="ECO:0000259" key="6">
    <source>
        <dbReference type="Pfam" id="PF00501"/>
    </source>
</evidence>
<dbReference type="FunFam" id="3.30.300.30:FF:000008">
    <property type="entry name" value="2,3-dihydroxybenzoate-AMP ligase"/>
    <property type="match status" value="1"/>
</dbReference>
<dbReference type="PANTHER" id="PTHR43201">
    <property type="entry name" value="ACYL-COA SYNTHETASE"/>
    <property type="match status" value="1"/>
</dbReference>
<dbReference type="PROSITE" id="PS00455">
    <property type="entry name" value="AMP_BINDING"/>
    <property type="match status" value="1"/>
</dbReference>
<accession>A0A0R3LSY3</accession>
<dbReference type="SUPFAM" id="SSF56801">
    <property type="entry name" value="Acetyl-CoA synthetase-like"/>
    <property type="match status" value="1"/>
</dbReference>
<dbReference type="Pfam" id="PF00501">
    <property type="entry name" value="AMP-binding"/>
    <property type="match status" value="1"/>
</dbReference>
<dbReference type="RefSeq" id="WP_057854657.1">
    <property type="nucleotide sequence ID" value="NZ_LLXX01000197.1"/>
</dbReference>
<dbReference type="EMBL" id="LLXX01000197">
    <property type="protein sequence ID" value="KRQ95900.1"/>
    <property type="molecule type" value="Genomic_DNA"/>
</dbReference>
<evidence type="ECO:0000313" key="8">
    <source>
        <dbReference type="EMBL" id="KRQ95900.1"/>
    </source>
</evidence>
<comment type="similarity">
    <text evidence="1">Belongs to the ATP-dependent AMP-binding enzyme family.</text>
</comment>
<dbReference type="Proteomes" id="UP000051913">
    <property type="component" value="Unassembled WGS sequence"/>
</dbReference>
<dbReference type="InterPro" id="IPR045851">
    <property type="entry name" value="AMP-bd_C_sf"/>
</dbReference>
<feature type="domain" description="AMP-binding enzyme C-terminal" evidence="7">
    <location>
        <begin position="416"/>
        <end position="491"/>
    </location>
</feature>
<organism evidence="8 9">
    <name type="scientific">Bradyrhizobium valentinum</name>
    <dbReference type="NCBI Taxonomy" id="1518501"/>
    <lineage>
        <taxon>Bacteria</taxon>
        <taxon>Pseudomonadati</taxon>
        <taxon>Pseudomonadota</taxon>
        <taxon>Alphaproteobacteria</taxon>
        <taxon>Hyphomicrobiales</taxon>
        <taxon>Nitrobacteraceae</taxon>
        <taxon>Bradyrhizobium</taxon>
    </lineage>
</organism>
<comment type="catalytic activity">
    <reaction evidence="3">
        <text>3-(methylsulfanyl)propanoate + ATP + CoA = 3-(methylsulfanyl)propanoyl-CoA + AMP + diphosphate</text>
        <dbReference type="Rhea" id="RHEA:43052"/>
        <dbReference type="ChEBI" id="CHEBI:30616"/>
        <dbReference type="ChEBI" id="CHEBI:33019"/>
        <dbReference type="ChEBI" id="CHEBI:49016"/>
        <dbReference type="ChEBI" id="CHEBI:57287"/>
        <dbReference type="ChEBI" id="CHEBI:82815"/>
        <dbReference type="ChEBI" id="CHEBI:456215"/>
        <dbReference type="EC" id="6.2.1.44"/>
    </reaction>
    <physiologicalReaction direction="left-to-right" evidence="3">
        <dbReference type="Rhea" id="RHEA:43053"/>
    </physiologicalReaction>
</comment>
<dbReference type="InterPro" id="IPR025110">
    <property type="entry name" value="AMP-bd_C"/>
</dbReference>
<dbReference type="AlphaFoldDB" id="A0A0R3LSY3"/>
<dbReference type="EC" id="6.2.1.44" evidence="4"/>
<dbReference type="Gene3D" id="3.30.300.30">
    <property type="match status" value="1"/>
</dbReference>
<evidence type="ECO:0000256" key="3">
    <source>
        <dbReference type="ARBA" id="ARBA00051915"/>
    </source>
</evidence>
<protein>
    <recommendedName>
        <fullName evidence="5">3-methylmercaptopropionyl-CoA ligase</fullName>
        <ecNumber evidence="4">6.2.1.44</ecNumber>
    </recommendedName>
</protein>
<dbReference type="STRING" id="1518501.CQ10_11660"/>
<gene>
    <name evidence="8" type="ORF">CP49_28145</name>
</gene>
<name>A0A0R3LSY3_9BRAD</name>
<dbReference type="NCBIfam" id="NF009071">
    <property type="entry name" value="PRK12406.1"/>
    <property type="match status" value="1"/>
</dbReference>
<evidence type="ECO:0000256" key="1">
    <source>
        <dbReference type="ARBA" id="ARBA00006432"/>
    </source>
</evidence>